<dbReference type="AlphaFoldDB" id="N9NI68"/>
<organism evidence="1 2">
    <name type="scientific">Acinetobacter vivianii</name>
    <dbReference type="NCBI Taxonomy" id="1776742"/>
    <lineage>
        <taxon>Bacteria</taxon>
        <taxon>Pseudomonadati</taxon>
        <taxon>Pseudomonadota</taxon>
        <taxon>Gammaproteobacteria</taxon>
        <taxon>Moraxellales</taxon>
        <taxon>Moraxellaceae</taxon>
        <taxon>Acinetobacter</taxon>
    </lineage>
</organism>
<protein>
    <submittedName>
        <fullName evidence="1">Uncharacterized protein</fullName>
    </submittedName>
</protein>
<dbReference type="EMBL" id="APRW01000012">
    <property type="protein sequence ID" value="ENX20779.1"/>
    <property type="molecule type" value="Genomic_DNA"/>
</dbReference>
<dbReference type="RefSeq" id="WP_005259125.1">
    <property type="nucleotide sequence ID" value="NZ_BMDR01000002.1"/>
</dbReference>
<accession>N9NI68</accession>
<dbReference type="HOGENOM" id="CLU_759976_0_0_6"/>
<gene>
    <name evidence="1" type="ORF">F892_02806</name>
</gene>
<name>N9NI68_9GAMM</name>
<keyword evidence="2" id="KW-1185">Reference proteome</keyword>
<dbReference type="OrthoDB" id="9181631at2"/>
<dbReference type="GeneID" id="303682946"/>
<dbReference type="Proteomes" id="UP000013173">
    <property type="component" value="Unassembled WGS sequence"/>
</dbReference>
<reference evidence="1 2" key="1">
    <citation type="submission" date="2013-02" db="EMBL/GenBank/DDBJ databases">
        <title>The Genome Sequence of Acinetobacter sp. NIPH 2168.</title>
        <authorList>
            <consortium name="The Broad Institute Genome Sequencing Platform"/>
            <consortium name="The Broad Institute Genome Sequencing Center for Infectious Disease"/>
            <person name="Cerqueira G."/>
            <person name="Feldgarden M."/>
            <person name="Courvalin P."/>
            <person name="Perichon B."/>
            <person name="Grillot-Courvalin C."/>
            <person name="Clermont D."/>
            <person name="Rocha E."/>
            <person name="Yoon E.-J."/>
            <person name="Nemec A."/>
            <person name="Walker B."/>
            <person name="Young S.K."/>
            <person name="Zeng Q."/>
            <person name="Gargeya S."/>
            <person name="Fitzgerald M."/>
            <person name="Haas B."/>
            <person name="Abouelleil A."/>
            <person name="Alvarado L."/>
            <person name="Arachchi H.M."/>
            <person name="Berlin A.M."/>
            <person name="Chapman S.B."/>
            <person name="Dewar J."/>
            <person name="Goldberg J."/>
            <person name="Griggs A."/>
            <person name="Gujja S."/>
            <person name="Hansen M."/>
            <person name="Howarth C."/>
            <person name="Imamovic A."/>
            <person name="Larimer J."/>
            <person name="McCowan C."/>
            <person name="Murphy C."/>
            <person name="Neiman D."/>
            <person name="Pearson M."/>
            <person name="Priest M."/>
            <person name="Roberts A."/>
            <person name="Saif S."/>
            <person name="Shea T."/>
            <person name="Sisk P."/>
            <person name="Sykes S."/>
            <person name="Wortman J."/>
            <person name="Nusbaum C."/>
            <person name="Birren B."/>
        </authorList>
    </citation>
    <scope>NUCLEOTIDE SEQUENCE [LARGE SCALE GENOMIC DNA]</scope>
    <source>
        <strain evidence="1 2">NIPH 2168</strain>
    </source>
</reference>
<comment type="caution">
    <text evidence="1">The sequence shown here is derived from an EMBL/GenBank/DDBJ whole genome shotgun (WGS) entry which is preliminary data.</text>
</comment>
<sequence length="370" mass="44196">MKKINLFHGEPIYHQYNACVGYNGWNGMHNYVEGYAEATKAMIENVIYGVDVNKGRMQLSVDFAIYPILFSARHYLELFVKQQIYIINLFKNKESSIEERLLKTHDIHKLWCVFLKEVKLTYDRRLYKYLNKFHCYIINFNNMDSTGETFRYPYSQESKMHLTEYSVIGVYSFYEKFNELTEICDEFSYLTTYLYDEYSVNTYTKKLNRADIEYISKRVPLRSEWGTEEFKSVRQETIDELSISCREFNEALLIIQSHLEFNININPNSYHLPIDKDVLLRYLNGKYSINEIKTLSNKILAALKALIEISNKPIDAVYFSEHYIPLFEKYYTEYNLDRNLVIFDAHYIFKSVQKAKRGVKRINYNNFFNI</sequence>
<evidence type="ECO:0000313" key="2">
    <source>
        <dbReference type="Proteomes" id="UP000013173"/>
    </source>
</evidence>
<proteinExistence type="predicted"/>
<evidence type="ECO:0000313" key="1">
    <source>
        <dbReference type="EMBL" id="ENX20779.1"/>
    </source>
</evidence>
<dbReference type="PATRIC" id="fig|1217706.3.peg.2731"/>